<dbReference type="PANTHER" id="PTHR19818">
    <property type="entry name" value="ZINC FINGER PROTEIN ZIC AND GLI"/>
    <property type="match status" value="1"/>
</dbReference>
<evidence type="ECO:0000313" key="7">
    <source>
        <dbReference type="EMBL" id="KAK9729272.1"/>
    </source>
</evidence>
<reference evidence="7 8" key="1">
    <citation type="submission" date="2023-04" db="EMBL/GenBank/DDBJ databases">
        <title>Genome of Basidiobolus ranarum AG-B5.</title>
        <authorList>
            <person name="Stajich J.E."/>
            <person name="Carter-House D."/>
            <person name="Gryganskyi A."/>
        </authorList>
    </citation>
    <scope>NUCLEOTIDE SEQUENCE [LARGE SCALE GENOMIC DNA]</scope>
    <source>
        <strain evidence="7 8">AG-B5</strain>
    </source>
</reference>
<dbReference type="PROSITE" id="PS50157">
    <property type="entry name" value="ZINC_FINGER_C2H2_2"/>
    <property type="match status" value="4"/>
</dbReference>
<dbReference type="InterPro" id="IPR013087">
    <property type="entry name" value="Znf_C2H2_type"/>
</dbReference>
<feature type="domain" description="C2H2-type" evidence="6">
    <location>
        <begin position="119"/>
        <end position="142"/>
    </location>
</feature>
<dbReference type="SMART" id="SM00355">
    <property type="entry name" value="ZnF_C2H2"/>
    <property type="match status" value="4"/>
</dbReference>
<keyword evidence="8" id="KW-1185">Reference proteome</keyword>
<dbReference type="Proteomes" id="UP001479436">
    <property type="component" value="Unassembled WGS sequence"/>
</dbReference>
<dbReference type="EMBL" id="JASJQH010006883">
    <property type="protein sequence ID" value="KAK9729272.1"/>
    <property type="molecule type" value="Genomic_DNA"/>
</dbReference>
<gene>
    <name evidence="7" type="ORF">K7432_000422</name>
</gene>
<protein>
    <recommendedName>
        <fullName evidence="6">C2H2-type domain-containing protein</fullName>
    </recommendedName>
</protein>
<name>A0ABR2WB90_9FUNG</name>
<evidence type="ECO:0000259" key="6">
    <source>
        <dbReference type="PROSITE" id="PS50157"/>
    </source>
</evidence>
<feature type="domain" description="C2H2-type" evidence="6">
    <location>
        <begin position="89"/>
        <end position="118"/>
    </location>
</feature>
<dbReference type="PROSITE" id="PS00028">
    <property type="entry name" value="ZINC_FINGER_C2H2_1"/>
    <property type="match status" value="4"/>
</dbReference>
<accession>A0ABR2WB90</accession>
<comment type="caution">
    <text evidence="7">The sequence shown here is derived from an EMBL/GenBank/DDBJ whole genome shotgun (WGS) entry which is preliminary data.</text>
</comment>
<dbReference type="PANTHER" id="PTHR19818:SF159">
    <property type="entry name" value="C2H2-TYPE DOMAIN-CONTAINING PROTEIN"/>
    <property type="match status" value="1"/>
</dbReference>
<keyword evidence="4" id="KW-0862">Zinc</keyword>
<dbReference type="InterPro" id="IPR036236">
    <property type="entry name" value="Znf_C2H2_sf"/>
</dbReference>
<dbReference type="SUPFAM" id="SSF57667">
    <property type="entry name" value="beta-beta-alpha zinc fingers"/>
    <property type="match status" value="2"/>
</dbReference>
<evidence type="ECO:0000256" key="5">
    <source>
        <dbReference type="PROSITE-ProRule" id="PRU00042"/>
    </source>
</evidence>
<dbReference type="InterPro" id="IPR050329">
    <property type="entry name" value="GLI_C2H2-zinc-finger"/>
</dbReference>
<keyword evidence="2" id="KW-0677">Repeat</keyword>
<organism evidence="7 8">
    <name type="scientific">Basidiobolus ranarum</name>
    <dbReference type="NCBI Taxonomy" id="34480"/>
    <lineage>
        <taxon>Eukaryota</taxon>
        <taxon>Fungi</taxon>
        <taxon>Fungi incertae sedis</taxon>
        <taxon>Zoopagomycota</taxon>
        <taxon>Entomophthoromycotina</taxon>
        <taxon>Basidiobolomycetes</taxon>
        <taxon>Basidiobolales</taxon>
        <taxon>Basidiobolaceae</taxon>
        <taxon>Basidiobolus</taxon>
    </lineage>
</organism>
<keyword evidence="3 5" id="KW-0863">Zinc-finger</keyword>
<feature type="domain" description="C2H2-type" evidence="6">
    <location>
        <begin position="29"/>
        <end position="58"/>
    </location>
</feature>
<dbReference type="Gene3D" id="3.30.160.60">
    <property type="entry name" value="Classic Zinc Finger"/>
    <property type="match status" value="4"/>
</dbReference>
<evidence type="ECO:0000256" key="1">
    <source>
        <dbReference type="ARBA" id="ARBA00022723"/>
    </source>
</evidence>
<evidence type="ECO:0000256" key="2">
    <source>
        <dbReference type="ARBA" id="ARBA00022737"/>
    </source>
</evidence>
<feature type="domain" description="C2H2-type" evidence="6">
    <location>
        <begin position="59"/>
        <end position="88"/>
    </location>
</feature>
<keyword evidence="1" id="KW-0479">Metal-binding</keyword>
<evidence type="ECO:0000256" key="3">
    <source>
        <dbReference type="ARBA" id="ARBA00022771"/>
    </source>
</evidence>
<proteinExistence type="predicted"/>
<evidence type="ECO:0000313" key="8">
    <source>
        <dbReference type="Proteomes" id="UP001479436"/>
    </source>
</evidence>
<dbReference type="Pfam" id="PF00096">
    <property type="entry name" value="zf-C2H2"/>
    <property type="match status" value="4"/>
</dbReference>
<sequence length="164" mass="19533">MDIDLLLNPDTATPILHIREELRMRKRGHYCSWDGCEKSFTRKPDLLRHQRIHTGERPYKCSWKGCSREFIQRSTLIIHYRSHTGERPYHCEHLGCNQSFVDSSSLVRHKRVHTGHRPYKCQYCEKTFTRRTSLTRHIQTGHQEISTLFSPRVKSYSSSFPFEK</sequence>
<evidence type="ECO:0000256" key="4">
    <source>
        <dbReference type="ARBA" id="ARBA00022833"/>
    </source>
</evidence>